<protein>
    <submittedName>
        <fullName evidence="2">Uncharacterized protein</fullName>
    </submittedName>
</protein>
<gene>
    <name evidence="2" type="ORF">ACAOBT_LOCUS32107</name>
</gene>
<reference evidence="2" key="1">
    <citation type="submission" date="2022-03" db="EMBL/GenBank/DDBJ databases">
        <authorList>
            <person name="Sayadi A."/>
        </authorList>
    </citation>
    <scope>NUCLEOTIDE SEQUENCE</scope>
</reference>
<evidence type="ECO:0000313" key="2">
    <source>
        <dbReference type="EMBL" id="CAH2011310.1"/>
    </source>
</evidence>
<sequence>MRQSVQPVFEPDHALSQTHRLQTFRLRSLRSRLPAQGRPPEAQGNATHRTQTYRHLVPNGRKRPVAATQVFNGMCWTRN</sequence>
<comment type="caution">
    <text evidence="2">The sequence shown here is derived from an EMBL/GenBank/DDBJ whole genome shotgun (WGS) entry which is preliminary data.</text>
</comment>
<feature type="region of interest" description="Disordered" evidence="1">
    <location>
        <begin position="31"/>
        <end position="51"/>
    </location>
</feature>
<proteinExistence type="predicted"/>
<dbReference type="AlphaFoldDB" id="A0A9P0Q5F4"/>
<evidence type="ECO:0000256" key="1">
    <source>
        <dbReference type="SAM" id="MobiDB-lite"/>
    </source>
</evidence>
<dbReference type="EMBL" id="CAKOFQ010008059">
    <property type="protein sequence ID" value="CAH2011310.1"/>
    <property type="molecule type" value="Genomic_DNA"/>
</dbReference>
<dbReference type="Proteomes" id="UP001152888">
    <property type="component" value="Unassembled WGS sequence"/>
</dbReference>
<organism evidence="2 3">
    <name type="scientific">Acanthoscelides obtectus</name>
    <name type="common">Bean weevil</name>
    <name type="synonym">Bruchus obtectus</name>
    <dbReference type="NCBI Taxonomy" id="200917"/>
    <lineage>
        <taxon>Eukaryota</taxon>
        <taxon>Metazoa</taxon>
        <taxon>Ecdysozoa</taxon>
        <taxon>Arthropoda</taxon>
        <taxon>Hexapoda</taxon>
        <taxon>Insecta</taxon>
        <taxon>Pterygota</taxon>
        <taxon>Neoptera</taxon>
        <taxon>Endopterygota</taxon>
        <taxon>Coleoptera</taxon>
        <taxon>Polyphaga</taxon>
        <taxon>Cucujiformia</taxon>
        <taxon>Chrysomeloidea</taxon>
        <taxon>Chrysomelidae</taxon>
        <taxon>Bruchinae</taxon>
        <taxon>Bruchini</taxon>
        <taxon>Acanthoscelides</taxon>
    </lineage>
</organism>
<accession>A0A9P0Q5F4</accession>
<keyword evidence="3" id="KW-1185">Reference proteome</keyword>
<name>A0A9P0Q5F4_ACAOB</name>
<evidence type="ECO:0000313" key="3">
    <source>
        <dbReference type="Proteomes" id="UP001152888"/>
    </source>
</evidence>